<evidence type="ECO:0000313" key="2">
    <source>
        <dbReference type="Proteomes" id="UP001328107"/>
    </source>
</evidence>
<evidence type="ECO:0000313" key="1">
    <source>
        <dbReference type="EMBL" id="GMR42567.1"/>
    </source>
</evidence>
<dbReference type="AlphaFoldDB" id="A0AAN4ZQG5"/>
<dbReference type="Proteomes" id="UP001328107">
    <property type="component" value="Unassembled WGS sequence"/>
</dbReference>
<comment type="caution">
    <text evidence="1">The sequence shown here is derived from an EMBL/GenBank/DDBJ whole genome shotgun (WGS) entry which is preliminary data.</text>
</comment>
<proteinExistence type="predicted"/>
<reference evidence="2" key="1">
    <citation type="submission" date="2022-10" db="EMBL/GenBank/DDBJ databases">
        <title>Genome assembly of Pristionchus species.</title>
        <authorList>
            <person name="Yoshida K."/>
            <person name="Sommer R.J."/>
        </authorList>
    </citation>
    <scope>NUCLEOTIDE SEQUENCE [LARGE SCALE GENOMIC DNA]</scope>
    <source>
        <strain evidence="2">RS5460</strain>
    </source>
</reference>
<accession>A0AAN4ZQG5</accession>
<keyword evidence="2" id="KW-1185">Reference proteome</keyword>
<name>A0AAN4ZQG5_9BILA</name>
<sequence>CGKEVEGIVMRKVVERLHKSLEEQDRKDPNRKHKRLAILVPLIRRGFVRNAWTTASEDETKKAKKELTCKTMATDRVLICHPTSYGIGFKSSAHIEPTRRIINQVLRKKGTIKEGTGWNDQRYQRQIQNRHGRGMGHEKIK</sequence>
<dbReference type="EMBL" id="BTRK01000003">
    <property type="protein sequence ID" value="GMR42567.1"/>
    <property type="molecule type" value="Genomic_DNA"/>
</dbReference>
<organism evidence="1 2">
    <name type="scientific">Pristionchus mayeri</name>
    <dbReference type="NCBI Taxonomy" id="1317129"/>
    <lineage>
        <taxon>Eukaryota</taxon>
        <taxon>Metazoa</taxon>
        <taxon>Ecdysozoa</taxon>
        <taxon>Nematoda</taxon>
        <taxon>Chromadorea</taxon>
        <taxon>Rhabditida</taxon>
        <taxon>Rhabditina</taxon>
        <taxon>Diplogasteromorpha</taxon>
        <taxon>Diplogasteroidea</taxon>
        <taxon>Neodiplogasteridae</taxon>
        <taxon>Pristionchus</taxon>
    </lineage>
</organism>
<feature type="non-terminal residue" evidence="1">
    <location>
        <position position="141"/>
    </location>
</feature>
<feature type="non-terminal residue" evidence="1">
    <location>
        <position position="1"/>
    </location>
</feature>
<gene>
    <name evidence="1" type="ORF">PMAYCL1PPCAC_12762</name>
</gene>
<protein>
    <submittedName>
        <fullName evidence="1">Uncharacterized protein</fullName>
    </submittedName>
</protein>